<dbReference type="GO" id="GO:0042802">
    <property type="term" value="F:identical protein binding"/>
    <property type="evidence" value="ECO:0007669"/>
    <property type="project" value="EnsemblPlants"/>
</dbReference>
<dbReference type="AlphaFoldDB" id="A0A2C9WQC1"/>
<evidence type="ECO:0000256" key="1">
    <source>
        <dbReference type="ARBA" id="ARBA00004123"/>
    </source>
</evidence>
<dbReference type="InterPro" id="IPR000719">
    <property type="entry name" value="Prot_kinase_dom"/>
</dbReference>
<evidence type="ECO:0000256" key="3">
    <source>
        <dbReference type="ARBA" id="ARBA00022679"/>
    </source>
</evidence>
<feature type="domain" description="Protein kinase" evidence="10">
    <location>
        <begin position="131"/>
        <end position="493"/>
    </location>
</feature>
<dbReference type="GO" id="GO:0004672">
    <property type="term" value="F:protein kinase activity"/>
    <property type="evidence" value="ECO:0007669"/>
    <property type="project" value="InterPro"/>
</dbReference>
<evidence type="ECO:0000256" key="4">
    <source>
        <dbReference type="ARBA" id="ARBA00022737"/>
    </source>
</evidence>
<dbReference type="SMART" id="SM00320">
    <property type="entry name" value="WD40"/>
    <property type="match status" value="6"/>
</dbReference>
<comment type="subcellular location">
    <subcellularLocation>
        <location evidence="1">Nucleus</location>
    </subcellularLocation>
</comment>
<dbReference type="GO" id="GO:0009637">
    <property type="term" value="P:response to blue light"/>
    <property type="evidence" value="ECO:0007669"/>
    <property type="project" value="EnsemblPlants"/>
</dbReference>
<name>A0A2C9WQC1_MANES</name>
<evidence type="ECO:0000256" key="8">
    <source>
        <dbReference type="ARBA" id="ARBA00084091"/>
    </source>
</evidence>
<dbReference type="PRINTS" id="PR00320">
    <property type="entry name" value="GPROTEINBRPT"/>
</dbReference>
<feature type="repeat" description="WD" evidence="9">
    <location>
        <begin position="856"/>
        <end position="889"/>
    </location>
</feature>
<gene>
    <name evidence="11" type="ORF">MANES_01G248600v8</name>
</gene>
<keyword evidence="2 9" id="KW-0853">WD repeat</keyword>
<evidence type="ECO:0000313" key="12">
    <source>
        <dbReference type="Proteomes" id="UP000091857"/>
    </source>
</evidence>
<dbReference type="PROSITE" id="PS00678">
    <property type="entry name" value="WD_REPEATS_1"/>
    <property type="match status" value="1"/>
</dbReference>
<dbReference type="GO" id="GO:0010114">
    <property type="term" value="P:response to red light"/>
    <property type="evidence" value="ECO:0007669"/>
    <property type="project" value="EnsemblPlants"/>
</dbReference>
<dbReference type="Gramene" id="Manes.01G248600.1.v8.1">
    <property type="protein sequence ID" value="Manes.01G248600.1.v8.1.CDS"/>
    <property type="gene ID" value="Manes.01G248600.v8.1"/>
</dbReference>
<dbReference type="GO" id="GO:0016604">
    <property type="term" value="C:nuclear body"/>
    <property type="evidence" value="ECO:0007669"/>
    <property type="project" value="EnsemblPlants"/>
</dbReference>
<dbReference type="PROSITE" id="PS50294">
    <property type="entry name" value="WD_REPEATS_REGION"/>
    <property type="match status" value="1"/>
</dbReference>
<feature type="repeat" description="WD" evidence="9">
    <location>
        <begin position="770"/>
        <end position="812"/>
    </location>
</feature>
<dbReference type="GO" id="GO:0009585">
    <property type="term" value="P:red, far-red light phototransduction"/>
    <property type="evidence" value="ECO:0007669"/>
    <property type="project" value="UniProtKB-KW"/>
</dbReference>
<dbReference type="PANTHER" id="PTHR44218">
    <property type="entry name" value="PROTEIN SPA1-RELATED 2"/>
    <property type="match status" value="1"/>
</dbReference>
<dbReference type="GO" id="GO:0048575">
    <property type="term" value="P:short-day photoperiodism, flowering"/>
    <property type="evidence" value="ECO:0007669"/>
    <property type="project" value="EnsemblPlants"/>
</dbReference>
<dbReference type="STRING" id="3983.A0A2C9WQC1"/>
<dbReference type="SUPFAM" id="SSF56112">
    <property type="entry name" value="Protein kinase-like (PK-like)"/>
    <property type="match status" value="1"/>
</dbReference>
<dbReference type="FunFam" id="2.130.10.10:FF:000090">
    <property type="entry name" value="E3 ubiquitin-protein ligase RFWD2 isoform X1"/>
    <property type="match status" value="1"/>
</dbReference>
<accession>A0A2C9WQC1</accession>
<keyword evidence="3" id="KW-0808">Transferase</keyword>
<dbReference type="PANTHER" id="PTHR44218:SF6">
    <property type="entry name" value="PROTEIN SUPPRESSOR OF PHYA-105 1"/>
    <property type="match status" value="1"/>
</dbReference>
<evidence type="ECO:0000256" key="6">
    <source>
        <dbReference type="ARBA" id="ARBA00023054"/>
    </source>
</evidence>
<dbReference type="InterPro" id="IPR044630">
    <property type="entry name" value="SPA1/2/3/4"/>
</dbReference>
<dbReference type="GO" id="GO:2000028">
    <property type="term" value="P:regulation of photoperiodism, flowering"/>
    <property type="evidence" value="ECO:0007669"/>
    <property type="project" value="EnsemblPlants"/>
</dbReference>
<evidence type="ECO:0000256" key="9">
    <source>
        <dbReference type="PROSITE-ProRule" id="PRU00221"/>
    </source>
</evidence>
<dbReference type="Proteomes" id="UP000091857">
    <property type="component" value="Chromosome 1"/>
</dbReference>
<dbReference type="GO" id="GO:0009640">
    <property type="term" value="P:photomorphogenesis"/>
    <property type="evidence" value="ECO:0007669"/>
    <property type="project" value="EnsemblPlants"/>
</dbReference>
<dbReference type="Pfam" id="PF00400">
    <property type="entry name" value="WD40"/>
    <property type="match status" value="2"/>
</dbReference>
<keyword evidence="7" id="KW-0539">Nucleus</keyword>
<dbReference type="GO" id="GO:0010100">
    <property type="term" value="P:negative regulation of photomorphogenesis"/>
    <property type="evidence" value="ECO:0007669"/>
    <property type="project" value="EnsemblPlants"/>
</dbReference>
<dbReference type="InterPro" id="IPR001680">
    <property type="entry name" value="WD40_rpt"/>
</dbReference>
<dbReference type="Gene3D" id="2.130.10.10">
    <property type="entry name" value="YVTN repeat-like/Quinoprotein amine dehydrogenase"/>
    <property type="match status" value="1"/>
</dbReference>
<dbReference type="PROSITE" id="PS50082">
    <property type="entry name" value="WD_REPEATS_2"/>
    <property type="match status" value="2"/>
</dbReference>
<dbReference type="InterPro" id="IPR019775">
    <property type="entry name" value="WD40_repeat_CS"/>
</dbReference>
<dbReference type="InterPro" id="IPR036322">
    <property type="entry name" value="WD40_repeat_dom_sf"/>
</dbReference>
<evidence type="ECO:0000256" key="2">
    <source>
        <dbReference type="ARBA" id="ARBA00022574"/>
    </source>
</evidence>
<dbReference type="SUPFAM" id="SSF50978">
    <property type="entry name" value="WD40 repeat-like"/>
    <property type="match status" value="1"/>
</dbReference>
<dbReference type="GO" id="GO:0005524">
    <property type="term" value="F:ATP binding"/>
    <property type="evidence" value="ECO:0007669"/>
    <property type="project" value="InterPro"/>
</dbReference>
<keyword evidence="8" id="KW-0607">Phytochrome signaling pathway</keyword>
<keyword evidence="6" id="KW-0175">Coiled coil</keyword>
<dbReference type="SMART" id="SM00220">
    <property type="entry name" value="S_TKc"/>
    <property type="match status" value="1"/>
</dbReference>
<keyword evidence="12" id="KW-1185">Reference proteome</keyword>
<dbReference type="GO" id="GO:0010218">
    <property type="term" value="P:response to far red light"/>
    <property type="evidence" value="ECO:0007669"/>
    <property type="project" value="EnsemblPlants"/>
</dbReference>
<dbReference type="Gene3D" id="1.10.510.10">
    <property type="entry name" value="Transferase(Phosphotransferase) domain 1"/>
    <property type="match status" value="1"/>
</dbReference>
<evidence type="ECO:0000256" key="5">
    <source>
        <dbReference type="ARBA" id="ARBA00022786"/>
    </source>
</evidence>
<evidence type="ECO:0000313" key="11">
    <source>
        <dbReference type="EMBL" id="OAY62191.1"/>
    </source>
</evidence>
<keyword evidence="5" id="KW-0833">Ubl conjugation pathway</keyword>
<dbReference type="InterPro" id="IPR015943">
    <property type="entry name" value="WD40/YVTN_repeat-like_dom_sf"/>
</dbReference>
<dbReference type="EMBL" id="CM004387">
    <property type="protein sequence ID" value="OAY62191.1"/>
    <property type="molecule type" value="Genomic_DNA"/>
</dbReference>
<evidence type="ECO:0000256" key="7">
    <source>
        <dbReference type="ARBA" id="ARBA00023242"/>
    </source>
</evidence>
<comment type="caution">
    <text evidence="11">The sequence shown here is derived from an EMBL/GenBank/DDBJ whole genome shotgun (WGS) entry which is preliminary data.</text>
</comment>
<evidence type="ECO:0000259" key="10">
    <source>
        <dbReference type="PROSITE" id="PS50011"/>
    </source>
</evidence>
<sequence>MERNEKEVVNDIAGNAELQGKGCDVPLKLEGHNVFESPMMCASLRSDWPESSTHDYIGTSRIQDRDSSTCVIPLAGFVPPQTSACSMNDVGNVLELTEGNYRTRNVSLVSSPLDNRQGKWQHHLSELPCESVRKNLQGAQDTQEISACLRTNEKRIISSCNVNMPNNLATSSSSQLLVNETLKLKGAFGQNEDAEAGFCSAARKVASDALMRSSANSNQLSLHRIEEVIPESLHRGITLREWLKHGHCKRDKVESLLIYRQIVELVDSAHSQGVALQDLRPSCFNLLPSNRIVYTGSSAKKEWKAAVFHDVLKKRPVEKDTGPYGSSVTKQQKLSEDFTSFGRQSQFATSCGFRIMTDETNLSANGAQDSRNVGPHSQCHSNYPSSCMTTKQRTLFLALQLEEKWYRSPEQLNGVFVTFSSNIYSLGVLLFELLSWYESPETHSTVMLDLHRRILPSNFLSTYPKEAGFCLWFLHPEPSSRPTASEILQSELICQSQEWCSGNDVSTCRDNNDAESEMSLHFLHLLKEQKQMHATKLIEHIGWLEDDIKEVEKRHFLRISSQTDAREQGLHLGTRSVAISASFSVTNMNEERSMRNISQIDNAYFSMRSRLHSSASASRSDKDFFKNQDRLSAFHNEKKESNMIQKPADPLGAFFDGLCKFARYSKFEVCGSLKNGHLLGSTNVLCSLSFDRDEEYIAAAGVSKKIKVFEFGTLLNDSMDIHYPVVEMSNNSKLSCVCWNNHIKNYLASTDYDGVIQMWDAGTGQGFSQYTEHQKRAWSVDFSLADPMMFASGSDDCSVRLWSINERGSIGTISNQANVCCVQFSASSSHFVAFGSADYKIYCYDLRHTRIPWCTLAGHEKAVSYVKFLDSETLVSASTDNTLKLWDLDKTSSNGLSSGACRLTFGGHTNKKNFVGLCTLDGYIACGSETNEVYCYYRSLPMPITSYKFGYDDSISGNKIVEDNGQFVSSVCWRQKSNMVVAANSMGKMEVLKMV</sequence>
<dbReference type="InterPro" id="IPR020472">
    <property type="entry name" value="WD40_PAC1"/>
</dbReference>
<keyword evidence="4" id="KW-0677">Repeat</keyword>
<dbReference type="OMA" id="GCIKLLR"/>
<protein>
    <recommendedName>
        <fullName evidence="10">Protein kinase domain-containing protein</fullName>
    </recommendedName>
</protein>
<organism evidence="11 12">
    <name type="scientific">Manihot esculenta</name>
    <name type="common">Cassava</name>
    <name type="synonym">Jatropha manihot</name>
    <dbReference type="NCBI Taxonomy" id="3983"/>
    <lineage>
        <taxon>Eukaryota</taxon>
        <taxon>Viridiplantae</taxon>
        <taxon>Streptophyta</taxon>
        <taxon>Embryophyta</taxon>
        <taxon>Tracheophyta</taxon>
        <taxon>Spermatophyta</taxon>
        <taxon>Magnoliopsida</taxon>
        <taxon>eudicotyledons</taxon>
        <taxon>Gunneridae</taxon>
        <taxon>Pentapetalae</taxon>
        <taxon>rosids</taxon>
        <taxon>fabids</taxon>
        <taxon>Malpighiales</taxon>
        <taxon>Euphorbiaceae</taxon>
        <taxon>Crotonoideae</taxon>
        <taxon>Manihoteae</taxon>
        <taxon>Manihot</taxon>
    </lineage>
</organism>
<dbReference type="InterPro" id="IPR011009">
    <property type="entry name" value="Kinase-like_dom_sf"/>
</dbReference>
<dbReference type="PROSITE" id="PS50011">
    <property type="entry name" value="PROTEIN_KINASE_DOM"/>
    <property type="match status" value="1"/>
</dbReference>
<dbReference type="GO" id="GO:0009658">
    <property type="term" value="P:chloroplast organization"/>
    <property type="evidence" value="ECO:0007669"/>
    <property type="project" value="EnsemblPlants"/>
</dbReference>
<reference evidence="12" key="1">
    <citation type="journal article" date="2016" name="Nat. Biotechnol.">
        <title>Sequencing wild and cultivated cassava and related species reveals extensive interspecific hybridization and genetic diversity.</title>
        <authorList>
            <person name="Bredeson J.V."/>
            <person name="Lyons J.B."/>
            <person name="Prochnik S.E."/>
            <person name="Wu G.A."/>
            <person name="Ha C.M."/>
            <person name="Edsinger-Gonzales E."/>
            <person name="Grimwood J."/>
            <person name="Schmutz J."/>
            <person name="Rabbi I.Y."/>
            <person name="Egesi C."/>
            <person name="Nauluvula P."/>
            <person name="Lebot V."/>
            <person name="Ndunguru J."/>
            <person name="Mkamilo G."/>
            <person name="Bart R.S."/>
            <person name="Setter T.L."/>
            <person name="Gleadow R.M."/>
            <person name="Kulakow P."/>
            <person name="Ferguson M.E."/>
            <person name="Rounsley S."/>
            <person name="Rokhsar D.S."/>
        </authorList>
    </citation>
    <scope>NUCLEOTIDE SEQUENCE [LARGE SCALE GENOMIC DNA]</scope>
    <source>
        <strain evidence="12">cv. AM560-2</strain>
    </source>
</reference>
<proteinExistence type="predicted"/>